<gene>
    <name evidence="2" type="ORF">chiPu_0015311</name>
</gene>
<dbReference type="AlphaFoldDB" id="A0A401T2E0"/>
<keyword evidence="3" id="KW-1185">Reference proteome</keyword>
<evidence type="ECO:0000256" key="1">
    <source>
        <dbReference type="SAM" id="MobiDB-lite"/>
    </source>
</evidence>
<evidence type="ECO:0000313" key="3">
    <source>
        <dbReference type="Proteomes" id="UP000287033"/>
    </source>
</evidence>
<proteinExistence type="predicted"/>
<protein>
    <submittedName>
        <fullName evidence="2">Uncharacterized protein</fullName>
    </submittedName>
</protein>
<name>A0A401T2E0_CHIPU</name>
<evidence type="ECO:0000313" key="2">
    <source>
        <dbReference type="EMBL" id="GCC36811.1"/>
    </source>
</evidence>
<sequence length="83" mass="9700">MEGGGARRHMTPPTYDLELLNTIHENLMSWGHAHNEPIQEGRWMKVAITDILEEERETDRNTLTKGQRATEGHLDFQQDQFRL</sequence>
<reference evidence="2 3" key="1">
    <citation type="journal article" date="2018" name="Nat. Ecol. Evol.">
        <title>Shark genomes provide insights into elasmobranch evolution and the origin of vertebrates.</title>
        <authorList>
            <person name="Hara Y"/>
            <person name="Yamaguchi K"/>
            <person name="Onimaru K"/>
            <person name="Kadota M"/>
            <person name="Koyanagi M"/>
            <person name="Keeley SD"/>
            <person name="Tatsumi K"/>
            <person name="Tanaka K"/>
            <person name="Motone F"/>
            <person name="Kageyama Y"/>
            <person name="Nozu R"/>
            <person name="Adachi N"/>
            <person name="Nishimura O"/>
            <person name="Nakagawa R"/>
            <person name="Tanegashima C"/>
            <person name="Kiyatake I"/>
            <person name="Matsumoto R"/>
            <person name="Murakumo K"/>
            <person name="Nishida K"/>
            <person name="Terakita A"/>
            <person name="Kuratani S"/>
            <person name="Sato K"/>
            <person name="Hyodo S Kuraku.S."/>
        </authorList>
    </citation>
    <scope>NUCLEOTIDE SEQUENCE [LARGE SCALE GENOMIC DNA]</scope>
</reference>
<dbReference type="Proteomes" id="UP000287033">
    <property type="component" value="Unassembled WGS sequence"/>
</dbReference>
<organism evidence="2 3">
    <name type="scientific">Chiloscyllium punctatum</name>
    <name type="common">Brownbanded bambooshark</name>
    <name type="synonym">Hemiscyllium punctatum</name>
    <dbReference type="NCBI Taxonomy" id="137246"/>
    <lineage>
        <taxon>Eukaryota</taxon>
        <taxon>Metazoa</taxon>
        <taxon>Chordata</taxon>
        <taxon>Craniata</taxon>
        <taxon>Vertebrata</taxon>
        <taxon>Chondrichthyes</taxon>
        <taxon>Elasmobranchii</taxon>
        <taxon>Galeomorphii</taxon>
        <taxon>Galeoidea</taxon>
        <taxon>Orectolobiformes</taxon>
        <taxon>Hemiscylliidae</taxon>
        <taxon>Chiloscyllium</taxon>
    </lineage>
</organism>
<dbReference type="EMBL" id="BEZZ01000888">
    <property type="protein sequence ID" value="GCC36811.1"/>
    <property type="molecule type" value="Genomic_DNA"/>
</dbReference>
<feature type="region of interest" description="Disordered" evidence="1">
    <location>
        <begin position="57"/>
        <end position="83"/>
    </location>
</feature>
<accession>A0A401T2E0</accession>
<comment type="caution">
    <text evidence="2">The sequence shown here is derived from an EMBL/GenBank/DDBJ whole genome shotgun (WGS) entry which is preliminary data.</text>
</comment>